<name>A0A3M7QTD6_BRAPC</name>
<keyword evidence="3" id="KW-1185">Reference proteome</keyword>
<evidence type="ECO:0000313" key="3">
    <source>
        <dbReference type="Proteomes" id="UP000276133"/>
    </source>
</evidence>
<gene>
    <name evidence="2" type="ORF">BpHYR1_038533</name>
</gene>
<dbReference type="Proteomes" id="UP000276133">
    <property type="component" value="Unassembled WGS sequence"/>
</dbReference>
<organism evidence="2 3">
    <name type="scientific">Brachionus plicatilis</name>
    <name type="common">Marine rotifer</name>
    <name type="synonym">Brachionus muelleri</name>
    <dbReference type="NCBI Taxonomy" id="10195"/>
    <lineage>
        <taxon>Eukaryota</taxon>
        <taxon>Metazoa</taxon>
        <taxon>Spiralia</taxon>
        <taxon>Gnathifera</taxon>
        <taxon>Rotifera</taxon>
        <taxon>Eurotatoria</taxon>
        <taxon>Monogononta</taxon>
        <taxon>Pseudotrocha</taxon>
        <taxon>Ploima</taxon>
        <taxon>Brachionidae</taxon>
        <taxon>Brachionus</taxon>
    </lineage>
</organism>
<accession>A0A3M7QTD6</accession>
<dbReference type="AlphaFoldDB" id="A0A3M7QTD6"/>
<reference evidence="2 3" key="1">
    <citation type="journal article" date="2018" name="Sci. Rep.">
        <title>Genomic signatures of local adaptation to the degree of environmental predictability in rotifers.</title>
        <authorList>
            <person name="Franch-Gras L."/>
            <person name="Hahn C."/>
            <person name="Garcia-Roger E.M."/>
            <person name="Carmona M.J."/>
            <person name="Serra M."/>
            <person name="Gomez A."/>
        </authorList>
    </citation>
    <scope>NUCLEOTIDE SEQUENCE [LARGE SCALE GENOMIC DNA]</scope>
    <source>
        <strain evidence="2">HYR1</strain>
    </source>
</reference>
<dbReference type="OrthoDB" id="10515551at2759"/>
<evidence type="ECO:0000256" key="1">
    <source>
        <dbReference type="SAM" id="MobiDB-lite"/>
    </source>
</evidence>
<dbReference type="EMBL" id="REGN01005237">
    <property type="protein sequence ID" value="RNA14225.1"/>
    <property type="molecule type" value="Genomic_DNA"/>
</dbReference>
<proteinExistence type="predicted"/>
<evidence type="ECO:0000313" key="2">
    <source>
        <dbReference type="EMBL" id="RNA14225.1"/>
    </source>
</evidence>
<protein>
    <submittedName>
        <fullName evidence="2">Uncharacterized protein</fullName>
    </submittedName>
</protein>
<feature type="region of interest" description="Disordered" evidence="1">
    <location>
        <begin position="1"/>
        <end position="23"/>
    </location>
</feature>
<comment type="caution">
    <text evidence="2">The sequence shown here is derived from an EMBL/GenBank/DDBJ whole genome shotgun (WGS) entry which is preliminary data.</text>
</comment>
<sequence>MSQINSPLVSRLRSNKKYKPSKENLIKKTGTTMQSINVNGFGILVDQLCSGQSMVTSNNDDENPDTND</sequence>